<accession>A0A212F8B8</accession>
<name>A0A212F8B8_DANPL</name>
<dbReference type="InterPro" id="IPR036291">
    <property type="entry name" value="NAD(P)-bd_dom_sf"/>
</dbReference>
<comment type="similarity">
    <text evidence="2">Belongs to the short-chain dehydrogenases/reductases (SDR) family.</text>
</comment>
<evidence type="ECO:0000313" key="3">
    <source>
        <dbReference type="EMBL" id="OWR49971.1"/>
    </source>
</evidence>
<evidence type="ECO:0000313" key="4">
    <source>
        <dbReference type="Proteomes" id="UP000007151"/>
    </source>
</evidence>
<keyword evidence="1" id="KW-0560">Oxidoreductase</keyword>
<proteinExistence type="inferred from homology"/>
<comment type="caution">
    <text evidence="3">The sequence shown here is derived from an EMBL/GenBank/DDBJ whole genome shotgun (WGS) entry which is preliminary data.</text>
</comment>
<dbReference type="Gene3D" id="3.40.50.720">
    <property type="entry name" value="NAD(P)-binding Rossmann-like Domain"/>
    <property type="match status" value="1"/>
</dbReference>
<dbReference type="Pfam" id="PF00106">
    <property type="entry name" value="adh_short"/>
    <property type="match status" value="1"/>
</dbReference>
<dbReference type="PRINTS" id="PR00081">
    <property type="entry name" value="GDHRDH"/>
</dbReference>
<dbReference type="GO" id="GO:0016491">
    <property type="term" value="F:oxidoreductase activity"/>
    <property type="evidence" value="ECO:0007669"/>
    <property type="project" value="UniProtKB-KW"/>
</dbReference>
<dbReference type="KEGG" id="dpl:KGM_208720"/>
<dbReference type="FunCoup" id="A0A212F8B8">
    <property type="interactions" value="340"/>
</dbReference>
<dbReference type="InterPro" id="IPR002347">
    <property type="entry name" value="SDR_fam"/>
</dbReference>
<keyword evidence="4" id="KW-1185">Reference proteome</keyword>
<dbReference type="OrthoDB" id="191139at2759"/>
<sequence>MGWFSGRCYSDAKLNGKTIIVTGCNTGIGKVTVEEFYKRGAKVIMACRDVGKAEEAKIDIKETCKNSPNKGELIVEECDLSSFKSIRNFSQKVLKSKTEINVLVNNAGVMMAPRGETEDGFETHFGTNHLGHFLLTMLLLPRIIKSTPARIVTVSSKAHSLFNLHLEDLNYTLRPYNSAEAYAQSKIANILFSRELSKKLKSYNIQGINTYSLHPGLIKTDLYRHLNSPIRSLIRTIVVDYIFYPFSKTIEMGAQTTIYCAIDEKCSNETGLYYTDCTVTSPSTHALNDENAKKLWDMSMEMVGLKDCNPFTSVY</sequence>
<protein>
    <submittedName>
        <fullName evidence="3">Retinol dehydrogenase 13</fullName>
    </submittedName>
</protein>
<evidence type="ECO:0000256" key="2">
    <source>
        <dbReference type="RuleBase" id="RU000363"/>
    </source>
</evidence>
<gene>
    <name evidence="3" type="ORF">KGM_208720</name>
</gene>
<dbReference type="PANTHER" id="PTHR43157:SF73">
    <property type="entry name" value="WW DOMAIN-CONTAINING OXIDOREDUCTASE-LIKE PROTEIN"/>
    <property type="match status" value="1"/>
</dbReference>
<organism evidence="3 4">
    <name type="scientific">Danaus plexippus plexippus</name>
    <dbReference type="NCBI Taxonomy" id="278856"/>
    <lineage>
        <taxon>Eukaryota</taxon>
        <taxon>Metazoa</taxon>
        <taxon>Ecdysozoa</taxon>
        <taxon>Arthropoda</taxon>
        <taxon>Hexapoda</taxon>
        <taxon>Insecta</taxon>
        <taxon>Pterygota</taxon>
        <taxon>Neoptera</taxon>
        <taxon>Endopterygota</taxon>
        <taxon>Lepidoptera</taxon>
        <taxon>Glossata</taxon>
        <taxon>Ditrysia</taxon>
        <taxon>Papilionoidea</taxon>
        <taxon>Nymphalidae</taxon>
        <taxon>Danainae</taxon>
        <taxon>Danaini</taxon>
        <taxon>Danaina</taxon>
        <taxon>Danaus</taxon>
        <taxon>Danaus</taxon>
    </lineage>
</organism>
<dbReference type="STRING" id="278856.A0A212F8B8"/>
<dbReference type="eggNOG" id="KOG1208">
    <property type="taxonomic scope" value="Eukaryota"/>
</dbReference>
<dbReference type="AlphaFoldDB" id="A0A212F8B8"/>
<dbReference type="EMBL" id="AGBW02009767">
    <property type="protein sequence ID" value="OWR49971.1"/>
    <property type="molecule type" value="Genomic_DNA"/>
</dbReference>
<reference evidence="3 4" key="1">
    <citation type="journal article" date="2011" name="Cell">
        <title>The monarch butterfly genome yields insights into long-distance migration.</title>
        <authorList>
            <person name="Zhan S."/>
            <person name="Merlin C."/>
            <person name="Boore J.L."/>
            <person name="Reppert S.M."/>
        </authorList>
    </citation>
    <scope>NUCLEOTIDE SEQUENCE [LARGE SCALE GENOMIC DNA]</scope>
    <source>
        <strain evidence="3">F-2</strain>
    </source>
</reference>
<dbReference type="Proteomes" id="UP000007151">
    <property type="component" value="Unassembled WGS sequence"/>
</dbReference>
<dbReference type="SUPFAM" id="SSF51735">
    <property type="entry name" value="NAD(P)-binding Rossmann-fold domains"/>
    <property type="match status" value="1"/>
</dbReference>
<dbReference type="PRINTS" id="PR00080">
    <property type="entry name" value="SDRFAMILY"/>
</dbReference>
<dbReference type="PANTHER" id="PTHR43157">
    <property type="entry name" value="PHOSPHATIDYLINOSITOL-GLYCAN BIOSYNTHESIS CLASS F PROTEIN-RELATED"/>
    <property type="match status" value="1"/>
</dbReference>
<evidence type="ECO:0000256" key="1">
    <source>
        <dbReference type="ARBA" id="ARBA00023002"/>
    </source>
</evidence>